<reference evidence="2" key="1">
    <citation type="submission" date="2014-06" db="EMBL/GenBank/DDBJ databases">
        <authorList>
            <person name="Winans N.J."/>
            <person name="Newell P.D."/>
            <person name="Douglas A.E."/>
        </authorList>
    </citation>
    <scope>NUCLEOTIDE SEQUENCE [LARGE SCALE GENOMIC DNA]</scope>
</reference>
<proteinExistence type="predicted"/>
<accession>A0A252BZC8</accession>
<protein>
    <submittedName>
        <fullName evidence="1">Uncharacterized protein</fullName>
    </submittedName>
</protein>
<dbReference type="Proteomes" id="UP000194931">
    <property type="component" value="Unassembled WGS sequence"/>
</dbReference>
<organism evidence="1 2">
    <name type="scientific">Acetobacter okinawensis</name>
    <dbReference type="NCBI Taxonomy" id="1076594"/>
    <lineage>
        <taxon>Bacteria</taxon>
        <taxon>Pseudomonadati</taxon>
        <taxon>Pseudomonadota</taxon>
        <taxon>Alphaproteobacteria</taxon>
        <taxon>Acetobacterales</taxon>
        <taxon>Acetobacteraceae</taxon>
        <taxon>Acetobacter</taxon>
    </lineage>
</organism>
<sequence>MIVRVELCSALFCVVVGAATLLLAGLSAFDAGKVSFCMPALREASCARLVATTAMWLWGMPDAFYKVLRFARSV</sequence>
<dbReference type="EMBL" id="JOPJ01000001">
    <property type="protein sequence ID" value="OUJ14141.1"/>
    <property type="molecule type" value="Genomic_DNA"/>
</dbReference>
<gene>
    <name evidence="1" type="ORF">HK26_00680</name>
</gene>
<evidence type="ECO:0000313" key="2">
    <source>
        <dbReference type="Proteomes" id="UP000194931"/>
    </source>
</evidence>
<keyword evidence="2" id="KW-1185">Reference proteome</keyword>
<name>A0A252BZC8_9PROT</name>
<dbReference type="AlphaFoldDB" id="A0A252BZC8"/>
<evidence type="ECO:0000313" key="1">
    <source>
        <dbReference type="EMBL" id="OUJ14141.1"/>
    </source>
</evidence>
<comment type="caution">
    <text evidence="1">The sequence shown here is derived from an EMBL/GenBank/DDBJ whole genome shotgun (WGS) entry which is preliminary data.</text>
</comment>